<evidence type="ECO:0000259" key="7">
    <source>
        <dbReference type="PROSITE" id="PS50179"/>
    </source>
</evidence>
<feature type="domain" description="VHS" evidence="7">
    <location>
        <begin position="11"/>
        <end position="140"/>
    </location>
</feature>
<comment type="subcellular location">
    <subcellularLocation>
        <location evidence="1">Membrane</location>
        <topology evidence="1">Peripheral membrane protein</topology>
    </subcellularLocation>
</comment>
<dbReference type="SUPFAM" id="SSF89009">
    <property type="entry name" value="GAT-like domain"/>
    <property type="match status" value="1"/>
</dbReference>
<keyword evidence="3" id="KW-0813">Transport</keyword>
<evidence type="ECO:0000256" key="5">
    <source>
        <dbReference type="ARBA" id="ARBA00023136"/>
    </source>
</evidence>
<dbReference type="Gene3D" id="1.25.40.90">
    <property type="match status" value="1"/>
</dbReference>
<keyword evidence="10" id="KW-1185">Reference proteome</keyword>
<dbReference type="CDD" id="cd14231">
    <property type="entry name" value="GAT_GGA-like_plant"/>
    <property type="match status" value="1"/>
</dbReference>
<dbReference type="AlphaFoldDB" id="A0ABD1HKX5"/>
<proteinExistence type="inferred from homology"/>
<sequence length="496" mass="53701">MAHGAGVAERATSDKLAAPDWAINIELCDTINMDPRQAKDALKIIKKRLRSKSPKTQLLALFVVDTLSKNCGELIFQLIVERDILLEMIKIVKKKPDLNVREKILVLIDTWQEALGGMSGRFPQYFSAYNELKFAGVEFPPREEASLALFEPPKTHTISGTTFPYEDAGIESLLESDASGLSLGEIQTAEGLSDVLMEMLTALDPNNSQGVKDEIIVDLVNQCCSYQKRVTVLVNETTDENLLCRGLALNDSLQRVLCCYDDIAHGTPPVPVGTPIMNVDHEDEESDDDFSQLMRRSSRDALRVLARKTEPAHCSPILPPTKPTSTDSGKVGYLSDNERSTGASGSTSSAVPAHSSSQKSFPPPSPTDSSSSDDDFINPTTSALAPTPPALNGSAATSKYADPLPPAGNLLPPPPIRYSQRQQFFKQRQANGGGTSSSSSRSSGSSFDSLIGQTKNLSLRSPPGATEQEKSDDALFRDLVEFARAKSSSSRPDRSL</sequence>
<dbReference type="InterPro" id="IPR004152">
    <property type="entry name" value="GAT_dom"/>
</dbReference>
<evidence type="ECO:0000256" key="1">
    <source>
        <dbReference type="ARBA" id="ARBA00004170"/>
    </source>
</evidence>
<dbReference type="GO" id="GO:0016020">
    <property type="term" value="C:membrane"/>
    <property type="evidence" value="ECO:0007669"/>
    <property type="project" value="UniProtKB-SubCell"/>
</dbReference>
<feature type="compositionally biased region" description="Pro residues" evidence="6">
    <location>
        <begin position="403"/>
        <end position="416"/>
    </location>
</feature>
<dbReference type="CDD" id="cd03561">
    <property type="entry name" value="VHS"/>
    <property type="match status" value="1"/>
</dbReference>
<name>A0ABD1HKX5_SALDI</name>
<dbReference type="SMART" id="SM00288">
    <property type="entry name" value="VHS"/>
    <property type="match status" value="1"/>
</dbReference>
<comment type="caution">
    <text evidence="9">The sequence shown here is derived from an EMBL/GenBank/DDBJ whole genome shotgun (WGS) entry which is preliminary data.</text>
</comment>
<dbReference type="Proteomes" id="UP001567538">
    <property type="component" value="Unassembled WGS sequence"/>
</dbReference>
<feature type="compositionally biased region" description="Low complexity" evidence="6">
    <location>
        <begin position="340"/>
        <end position="360"/>
    </location>
</feature>
<feature type="compositionally biased region" description="Polar residues" evidence="6">
    <location>
        <begin position="447"/>
        <end position="459"/>
    </location>
</feature>
<evidence type="ECO:0000256" key="4">
    <source>
        <dbReference type="ARBA" id="ARBA00022927"/>
    </source>
</evidence>
<dbReference type="PROSITE" id="PS50909">
    <property type="entry name" value="GAT"/>
    <property type="match status" value="1"/>
</dbReference>
<feature type="compositionally biased region" description="Low complexity" evidence="6">
    <location>
        <begin position="436"/>
        <end position="446"/>
    </location>
</feature>
<protein>
    <submittedName>
        <fullName evidence="9">TOM1-like protein 4</fullName>
    </submittedName>
</protein>
<evidence type="ECO:0000313" key="10">
    <source>
        <dbReference type="Proteomes" id="UP001567538"/>
    </source>
</evidence>
<evidence type="ECO:0000256" key="3">
    <source>
        <dbReference type="ARBA" id="ARBA00022448"/>
    </source>
</evidence>
<comment type="similarity">
    <text evidence="2">Belongs to the TOM1 family.</text>
</comment>
<evidence type="ECO:0000256" key="2">
    <source>
        <dbReference type="ARBA" id="ARBA00007708"/>
    </source>
</evidence>
<dbReference type="Pfam" id="PF00790">
    <property type="entry name" value="VHS"/>
    <property type="match status" value="1"/>
</dbReference>
<dbReference type="InterPro" id="IPR044836">
    <property type="entry name" value="TOL_plant"/>
</dbReference>
<dbReference type="GO" id="GO:0015031">
    <property type="term" value="P:protein transport"/>
    <property type="evidence" value="ECO:0007669"/>
    <property type="project" value="UniProtKB-KW"/>
</dbReference>
<dbReference type="Pfam" id="PF03127">
    <property type="entry name" value="GAT"/>
    <property type="match status" value="1"/>
</dbReference>
<dbReference type="GO" id="GO:0005737">
    <property type="term" value="C:cytoplasm"/>
    <property type="evidence" value="ECO:0007669"/>
    <property type="project" value="UniProtKB-ARBA"/>
</dbReference>
<dbReference type="InterPro" id="IPR002014">
    <property type="entry name" value="VHS_dom"/>
</dbReference>
<gene>
    <name evidence="9" type="ORF">AAHA92_12620</name>
</gene>
<dbReference type="InterPro" id="IPR038425">
    <property type="entry name" value="GAT_sf"/>
</dbReference>
<feature type="region of interest" description="Disordered" evidence="6">
    <location>
        <begin position="308"/>
        <end position="473"/>
    </location>
</feature>
<evidence type="ECO:0000259" key="8">
    <source>
        <dbReference type="PROSITE" id="PS50909"/>
    </source>
</evidence>
<reference evidence="9 10" key="1">
    <citation type="submission" date="2024-06" db="EMBL/GenBank/DDBJ databases">
        <title>A chromosome level genome sequence of Diviner's sage (Salvia divinorum).</title>
        <authorList>
            <person name="Ford S.A."/>
            <person name="Ro D.-K."/>
            <person name="Ness R.W."/>
            <person name="Phillips M.A."/>
        </authorList>
    </citation>
    <scope>NUCLEOTIDE SEQUENCE [LARGE SCALE GENOMIC DNA]</scope>
    <source>
        <strain evidence="9">SAF-2024a</strain>
        <tissue evidence="9">Leaf</tissue>
    </source>
</reference>
<dbReference type="FunFam" id="1.25.40.90:FF:000028">
    <property type="entry name" value="TOM1-like protein 2"/>
    <property type="match status" value="1"/>
</dbReference>
<evidence type="ECO:0000313" key="9">
    <source>
        <dbReference type="EMBL" id="KAL1557091.1"/>
    </source>
</evidence>
<dbReference type="PANTHER" id="PTHR45898:SF14">
    <property type="entry name" value="TOM1-LIKE PROTEIN 4"/>
    <property type="match status" value="1"/>
</dbReference>
<dbReference type="Gene3D" id="1.20.58.160">
    <property type="match status" value="1"/>
</dbReference>
<accession>A0ABD1HKX5</accession>
<dbReference type="PANTHER" id="PTHR45898">
    <property type="entry name" value="TOM1-LIKE PROTEIN"/>
    <property type="match status" value="1"/>
</dbReference>
<keyword evidence="5" id="KW-0472">Membrane</keyword>
<feature type="compositionally biased region" description="Polar residues" evidence="6">
    <location>
        <begin position="419"/>
        <end position="430"/>
    </location>
</feature>
<dbReference type="PROSITE" id="PS50179">
    <property type="entry name" value="VHS"/>
    <property type="match status" value="1"/>
</dbReference>
<dbReference type="EMBL" id="JBEAFC010000005">
    <property type="protein sequence ID" value="KAL1557091.1"/>
    <property type="molecule type" value="Genomic_DNA"/>
</dbReference>
<evidence type="ECO:0000256" key="6">
    <source>
        <dbReference type="SAM" id="MobiDB-lite"/>
    </source>
</evidence>
<organism evidence="9 10">
    <name type="scientific">Salvia divinorum</name>
    <name type="common">Maria pastora</name>
    <name type="synonym">Diviner's sage</name>
    <dbReference type="NCBI Taxonomy" id="28513"/>
    <lineage>
        <taxon>Eukaryota</taxon>
        <taxon>Viridiplantae</taxon>
        <taxon>Streptophyta</taxon>
        <taxon>Embryophyta</taxon>
        <taxon>Tracheophyta</taxon>
        <taxon>Spermatophyta</taxon>
        <taxon>Magnoliopsida</taxon>
        <taxon>eudicotyledons</taxon>
        <taxon>Gunneridae</taxon>
        <taxon>Pentapetalae</taxon>
        <taxon>asterids</taxon>
        <taxon>lamiids</taxon>
        <taxon>Lamiales</taxon>
        <taxon>Lamiaceae</taxon>
        <taxon>Nepetoideae</taxon>
        <taxon>Mentheae</taxon>
        <taxon>Salviinae</taxon>
        <taxon>Salvia</taxon>
        <taxon>Salvia subgen. Calosphace</taxon>
    </lineage>
</organism>
<feature type="domain" description="GAT" evidence="8">
    <location>
        <begin position="177"/>
        <end position="265"/>
    </location>
</feature>
<dbReference type="SUPFAM" id="SSF48464">
    <property type="entry name" value="ENTH/VHS domain"/>
    <property type="match status" value="1"/>
</dbReference>
<dbReference type="InterPro" id="IPR008942">
    <property type="entry name" value="ENTH_VHS"/>
</dbReference>
<keyword evidence="4" id="KW-0653">Protein transport</keyword>